<keyword evidence="1" id="KW-0547">Nucleotide-binding</keyword>
<gene>
    <name evidence="6" type="ORF">Faunusvirus5_2</name>
</gene>
<dbReference type="GO" id="GO:0033202">
    <property type="term" value="C:DNA helicase complex"/>
    <property type="evidence" value="ECO:0007669"/>
    <property type="project" value="TreeGrafter"/>
</dbReference>
<name>A0A3G5A032_9VIRU</name>
<sequence>MTKILPTPSAEQIAIITGIKDNNIVVDSVAGSGKTTTNLYIALTYPDKNILLLTYNKKLKMETRDKVVDYDISNLDVHSYHSFAVSYYNTACHTDLGILNMLDDVATQLIKPFKYDIIILDETQDISPVYYELVCKIFRNNVSSDSFSAKTRVCVLGDKYQSIYDFNNADPRYIIAAHKLFRFNNDPWCSVKLSTSFRVTIPMAEFVNICMLKETKIHSIKSGSRVRYIMCDVFGKKHSNNTSDTLDCPEGPAERPYAEIKYYIDKGYKYDEIFVLAPSVKSDGCPVRLLANKLSSLNIPVYVPNSDEEKMDEDILKNKIVFSTFHQVKGLERKVVIVFNFDATYFEFYKRDHDVAICPNELYVASTRASEHMSVLHHYENKYLPFLDKAAMKRVCDFERFSKKNKTRRNNNIATNVTDLVRHLPVNVVQRALKYIDVVEVNKAEYKINIPVKTRQNNLYESVSEITGVAIPAYFELKNTGKMSIYPDELLQPAQHDDEIEYEDVVINLKRLHVTELLYIANVWNYLKSGYLYKLRQIKYYNWLKPAKLTKCIDELARYISPGAVFEARLGLENKPELKNRMLTGYIDCIDGNNIWEFKCVQQLEEEHKLQLAIYMYLYERDRIANIDEKIQMLTSDLANTERPAVKQMLTQHIAEQYKLRTCTYNYYLYNILTGQRFNIKSTIDRLSQLIDYLVTVKYCAVKKLTDTEFMSNNCDIYKKYS</sequence>
<dbReference type="GO" id="GO:0000725">
    <property type="term" value="P:recombinational repair"/>
    <property type="evidence" value="ECO:0007669"/>
    <property type="project" value="TreeGrafter"/>
</dbReference>
<dbReference type="PANTHER" id="PTHR11070:SF2">
    <property type="entry name" value="ATP-DEPENDENT DNA HELICASE SRS2"/>
    <property type="match status" value="1"/>
</dbReference>
<keyword evidence="6" id="KW-0269">Exonuclease</keyword>
<evidence type="ECO:0000256" key="3">
    <source>
        <dbReference type="ARBA" id="ARBA00022806"/>
    </source>
</evidence>
<evidence type="ECO:0000259" key="5">
    <source>
        <dbReference type="Pfam" id="PF00580"/>
    </source>
</evidence>
<dbReference type="PANTHER" id="PTHR11070">
    <property type="entry name" value="UVRD / RECB / PCRA DNA HELICASE FAMILY MEMBER"/>
    <property type="match status" value="1"/>
</dbReference>
<feature type="domain" description="UvrD-like helicase ATP-binding" evidence="5">
    <location>
        <begin position="114"/>
        <end position="181"/>
    </location>
</feature>
<evidence type="ECO:0000256" key="2">
    <source>
        <dbReference type="ARBA" id="ARBA00022801"/>
    </source>
</evidence>
<keyword evidence="2" id="KW-0378">Hydrolase</keyword>
<proteinExistence type="predicted"/>
<evidence type="ECO:0000313" key="6">
    <source>
        <dbReference type="EMBL" id="AYV79193.1"/>
    </source>
</evidence>
<keyword evidence="3 6" id="KW-0347">Helicase</keyword>
<keyword evidence="4" id="KW-0067">ATP-binding</keyword>
<dbReference type="Gene3D" id="3.40.50.300">
    <property type="entry name" value="P-loop containing nucleotide triphosphate hydrolases"/>
    <property type="match status" value="2"/>
</dbReference>
<protein>
    <submittedName>
        <fullName evidence="6">Putative helicase/exonuclease</fullName>
    </submittedName>
</protein>
<dbReference type="SUPFAM" id="SSF52540">
    <property type="entry name" value="P-loop containing nucleoside triphosphate hydrolases"/>
    <property type="match status" value="1"/>
</dbReference>
<organism evidence="6">
    <name type="scientific">Faunusvirus sp</name>
    <dbReference type="NCBI Taxonomy" id="2487766"/>
    <lineage>
        <taxon>Viruses</taxon>
        <taxon>Varidnaviria</taxon>
        <taxon>Bamfordvirae</taxon>
        <taxon>Nucleocytoviricota</taxon>
        <taxon>Megaviricetes</taxon>
        <taxon>Imitervirales</taxon>
        <taxon>Mimiviridae</taxon>
    </lineage>
</organism>
<dbReference type="InterPro" id="IPR027417">
    <property type="entry name" value="P-loop_NTPase"/>
</dbReference>
<dbReference type="GO" id="GO:0003677">
    <property type="term" value="F:DNA binding"/>
    <property type="evidence" value="ECO:0007669"/>
    <property type="project" value="InterPro"/>
</dbReference>
<dbReference type="GO" id="GO:0004527">
    <property type="term" value="F:exonuclease activity"/>
    <property type="evidence" value="ECO:0007669"/>
    <property type="project" value="UniProtKB-KW"/>
</dbReference>
<dbReference type="Gene3D" id="3.90.320.10">
    <property type="match status" value="1"/>
</dbReference>
<accession>A0A3G5A032</accession>
<dbReference type="InterPro" id="IPR000212">
    <property type="entry name" value="DNA_helicase_UvrD/REP"/>
</dbReference>
<dbReference type="Pfam" id="PF00580">
    <property type="entry name" value="UvrD-helicase"/>
    <property type="match status" value="1"/>
</dbReference>
<dbReference type="GO" id="GO:0043138">
    <property type="term" value="F:3'-5' DNA helicase activity"/>
    <property type="evidence" value="ECO:0007669"/>
    <property type="project" value="TreeGrafter"/>
</dbReference>
<evidence type="ECO:0000256" key="4">
    <source>
        <dbReference type="ARBA" id="ARBA00022840"/>
    </source>
</evidence>
<evidence type="ECO:0000256" key="1">
    <source>
        <dbReference type="ARBA" id="ARBA00022741"/>
    </source>
</evidence>
<dbReference type="EMBL" id="MK072136">
    <property type="protein sequence ID" value="AYV79193.1"/>
    <property type="molecule type" value="Genomic_DNA"/>
</dbReference>
<dbReference type="GO" id="GO:0005524">
    <property type="term" value="F:ATP binding"/>
    <property type="evidence" value="ECO:0007669"/>
    <property type="project" value="UniProtKB-KW"/>
</dbReference>
<reference evidence="6" key="1">
    <citation type="submission" date="2018-10" db="EMBL/GenBank/DDBJ databases">
        <title>Hidden diversity of soil giant viruses.</title>
        <authorList>
            <person name="Schulz F."/>
            <person name="Alteio L."/>
            <person name="Goudeau D."/>
            <person name="Ryan E.M."/>
            <person name="Malmstrom R.R."/>
            <person name="Blanchard J."/>
            <person name="Woyke T."/>
        </authorList>
    </citation>
    <scope>NUCLEOTIDE SEQUENCE</scope>
    <source>
        <strain evidence="6">FNV1</strain>
    </source>
</reference>
<dbReference type="InterPro" id="IPR014016">
    <property type="entry name" value="UvrD-like_ATP-bd"/>
</dbReference>
<keyword evidence="6" id="KW-0540">Nuclease</keyword>
<dbReference type="InterPro" id="IPR011604">
    <property type="entry name" value="PDDEXK-like_dom_sf"/>
</dbReference>